<evidence type="ECO:0000313" key="4">
    <source>
        <dbReference type="EMBL" id="KAF7679778.1"/>
    </source>
</evidence>
<evidence type="ECO:0000259" key="3">
    <source>
        <dbReference type="PROSITE" id="PS00624"/>
    </source>
</evidence>
<dbReference type="RefSeq" id="XP_038789768.1">
    <property type="nucleotide sequence ID" value="XM_038926476.1"/>
</dbReference>
<feature type="compositionally biased region" description="Basic and acidic residues" evidence="2">
    <location>
        <begin position="975"/>
        <end position="991"/>
    </location>
</feature>
<feature type="compositionally biased region" description="Polar residues" evidence="2">
    <location>
        <begin position="828"/>
        <end position="843"/>
    </location>
</feature>
<feature type="compositionally biased region" description="Polar residues" evidence="2">
    <location>
        <begin position="939"/>
        <end position="950"/>
    </location>
</feature>
<dbReference type="EMBL" id="JAAABM010000002">
    <property type="protein sequence ID" value="KAF7679778.1"/>
    <property type="molecule type" value="Genomic_DNA"/>
</dbReference>
<name>A0A8H7BAJ8_9PLEO</name>
<feature type="compositionally biased region" description="Polar residues" evidence="2">
    <location>
        <begin position="590"/>
        <end position="599"/>
    </location>
</feature>
<feature type="region of interest" description="Disordered" evidence="2">
    <location>
        <begin position="367"/>
        <end position="1281"/>
    </location>
</feature>
<dbReference type="GO" id="GO:0050660">
    <property type="term" value="F:flavin adenine dinucleotide binding"/>
    <property type="evidence" value="ECO:0007669"/>
    <property type="project" value="InterPro"/>
</dbReference>
<dbReference type="Proteomes" id="UP000596902">
    <property type="component" value="Unassembled WGS sequence"/>
</dbReference>
<evidence type="ECO:0000256" key="2">
    <source>
        <dbReference type="SAM" id="MobiDB-lite"/>
    </source>
</evidence>
<feature type="region of interest" description="Disordered" evidence="2">
    <location>
        <begin position="294"/>
        <end position="318"/>
    </location>
</feature>
<feature type="compositionally biased region" description="Low complexity" evidence="2">
    <location>
        <begin position="865"/>
        <end position="874"/>
    </location>
</feature>
<feature type="compositionally biased region" description="Low complexity" evidence="2">
    <location>
        <begin position="14"/>
        <end position="25"/>
    </location>
</feature>
<feature type="compositionally biased region" description="Basic and acidic residues" evidence="2">
    <location>
        <begin position="436"/>
        <end position="459"/>
    </location>
</feature>
<protein>
    <submittedName>
        <fullName evidence="4">Alcohol oxidase</fullName>
    </submittedName>
</protein>
<feature type="compositionally biased region" description="Polar residues" evidence="2">
    <location>
        <begin position="894"/>
        <end position="909"/>
    </location>
</feature>
<dbReference type="InterPro" id="IPR007867">
    <property type="entry name" value="GMC_OxRtase_C"/>
</dbReference>
<accession>A0A8H7BAJ8</accession>
<dbReference type="Pfam" id="PF05199">
    <property type="entry name" value="GMC_oxred_C"/>
    <property type="match status" value="1"/>
</dbReference>
<feature type="compositionally biased region" description="Polar residues" evidence="2">
    <location>
        <begin position="1192"/>
        <end position="1208"/>
    </location>
</feature>
<feature type="compositionally biased region" description="Polar residues" evidence="2">
    <location>
        <begin position="676"/>
        <end position="688"/>
    </location>
</feature>
<feature type="compositionally biased region" description="Basic and acidic residues" evidence="2">
    <location>
        <begin position="806"/>
        <end position="827"/>
    </location>
</feature>
<feature type="compositionally biased region" description="Low complexity" evidence="2">
    <location>
        <begin position="464"/>
        <end position="478"/>
    </location>
</feature>
<dbReference type="PROSITE" id="PS00624">
    <property type="entry name" value="GMC_OXRED_2"/>
    <property type="match status" value="1"/>
</dbReference>
<dbReference type="InterPro" id="IPR012132">
    <property type="entry name" value="GMC_OxRdtase"/>
</dbReference>
<reference evidence="4" key="2">
    <citation type="submission" date="2020-08" db="EMBL/GenBank/DDBJ databases">
        <title>Draft Genome Sequence of Cumin Blight Pathogen Alternaria burnsii.</title>
        <authorList>
            <person name="Feng Z."/>
        </authorList>
    </citation>
    <scope>NUCLEOTIDE SEQUENCE</scope>
    <source>
        <strain evidence="4">CBS107.38</strain>
    </source>
</reference>
<comment type="caution">
    <text evidence="4">The sequence shown here is derived from an EMBL/GenBank/DDBJ whole genome shotgun (WGS) entry which is preliminary data.</text>
</comment>
<feature type="region of interest" description="Disordered" evidence="2">
    <location>
        <begin position="1"/>
        <end position="30"/>
    </location>
</feature>
<dbReference type="PANTHER" id="PTHR11552">
    <property type="entry name" value="GLUCOSE-METHANOL-CHOLINE GMC OXIDOREDUCTASE"/>
    <property type="match status" value="1"/>
</dbReference>
<comment type="similarity">
    <text evidence="1">Belongs to the GMC oxidoreductase family.</text>
</comment>
<evidence type="ECO:0000313" key="5">
    <source>
        <dbReference type="Proteomes" id="UP000596902"/>
    </source>
</evidence>
<dbReference type="SUPFAM" id="SSF51905">
    <property type="entry name" value="FAD/NAD(P)-binding domain"/>
    <property type="match status" value="1"/>
</dbReference>
<proteinExistence type="inferred from homology"/>
<reference evidence="4" key="1">
    <citation type="submission" date="2020-01" db="EMBL/GenBank/DDBJ databases">
        <authorList>
            <person name="Feng Z.H.Z."/>
        </authorList>
    </citation>
    <scope>NUCLEOTIDE SEQUENCE</scope>
    <source>
        <strain evidence="4">CBS107.38</strain>
    </source>
</reference>
<dbReference type="InterPro" id="IPR000172">
    <property type="entry name" value="GMC_OxRdtase_N"/>
</dbReference>
<dbReference type="InterPro" id="IPR036188">
    <property type="entry name" value="FAD/NAD-bd_sf"/>
</dbReference>
<dbReference type="PANTHER" id="PTHR11552:SF80">
    <property type="entry name" value="GMC OXIDOREDUCTASE"/>
    <property type="match status" value="1"/>
</dbReference>
<gene>
    <name evidence="4" type="ORF">GT037_001429</name>
</gene>
<feature type="domain" description="Glucose-methanol-choline oxidoreductase N-terminal" evidence="3">
    <location>
        <begin position="1695"/>
        <end position="1709"/>
    </location>
</feature>
<organism evidence="4 5">
    <name type="scientific">Alternaria burnsii</name>
    <dbReference type="NCBI Taxonomy" id="1187904"/>
    <lineage>
        <taxon>Eukaryota</taxon>
        <taxon>Fungi</taxon>
        <taxon>Dikarya</taxon>
        <taxon>Ascomycota</taxon>
        <taxon>Pezizomycotina</taxon>
        <taxon>Dothideomycetes</taxon>
        <taxon>Pleosporomycetidae</taxon>
        <taxon>Pleosporales</taxon>
        <taxon>Pleosporineae</taxon>
        <taxon>Pleosporaceae</taxon>
        <taxon>Alternaria</taxon>
        <taxon>Alternaria sect. Alternaria</taxon>
    </lineage>
</organism>
<dbReference type="Gene3D" id="3.50.50.60">
    <property type="entry name" value="FAD/NAD(P)-binding domain"/>
    <property type="match status" value="1"/>
</dbReference>
<feature type="compositionally biased region" description="Basic and acidic residues" evidence="2">
    <location>
        <begin position="523"/>
        <end position="540"/>
    </location>
</feature>
<feature type="compositionally biased region" description="Basic and acidic residues" evidence="2">
    <location>
        <begin position="875"/>
        <end position="886"/>
    </location>
</feature>
<dbReference type="Pfam" id="PF00732">
    <property type="entry name" value="GMC_oxred_N"/>
    <property type="match status" value="1"/>
</dbReference>
<keyword evidence="5" id="KW-1185">Reference proteome</keyword>
<feature type="compositionally biased region" description="Polar residues" evidence="2">
    <location>
        <begin position="1010"/>
        <end position="1049"/>
    </location>
</feature>
<feature type="compositionally biased region" description="Polar residues" evidence="2">
    <location>
        <begin position="640"/>
        <end position="653"/>
    </location>
</feature>
<dbReference type="Gene3D" id="3.30.560.10">
    <property type="entry name" value="Glucose Oxidase, domain 3"/>
    <property type="match status" value="1"/>
</dbReference>
<feature type="compositionally biased region" description="Polar residues" evidence="2">
    <location>
        <begin position="770"/>
        <end position="805"/>
    </location>
</feature>
<evidence type="ECO:0000256" key="1">
    <source>
        <dbReference type="ARBA" id="ARBA00010790"/>
    </source>
</evidence>
<dbReference type="GO" id="GO:0016614">
    <property type="term" value="F:oxidoreductase activity, acting on CH-OH group of donors"/>
    <property type="evidence" value="ECO:0007669"/>
    <property type="project" value="InterPro"/>
</dbReference>
<dbReference type="GeneID" id="62199654"/>
<feature type="compositionally biased region" description="Basic and acidic residues" evidence="2">
    <location>
        <begin position="1115"/>
        <end position="1127"/>
    </location>
</feature>
<sequence>MHRHALSETAGMVSSRSSRSHSFSSDKTPSLASSVTFQMPATVRPAPAYIAASVASQTVTDHHNAQLRDQDADTDELQNAIFSEQALALLNAFLDHLLFAFLSSARSPALAAIRPAVSDVLKPRLARDAIEAADEELQGLLAGEDDEDMSTEHAKQMDRWDVEKVWKRTRLRIMVYTRLGELEDEDEERYVQQERGLSMDEDDDDEAGLVAWASAIFLTSVVEYVAEQLLLVAGSAAFARMAARMKKLAQRADDHAEQQPIERLVIEEPDVEKIALNSALGRLWRTWRKRVRSPTSPISPGRGVHAASSYSSLHHRRASRETINTLHSEHDIREHEIREHDTLPEHPPTETDIAANIPLPMRDNDVDEIEVPGLAPPYEDEGEREGTQTPVQRPMRPSSVLVLSQGGFGDGGKKARPMSMPMRPAGTFMPSTYYGYEERTRDEEEPTHDGEVSTHDTERGTPSQATEETARQTTQETTLDNMSQQRDSVDSQEDESPEPDASMVAFAAATGMGFRRSAIGHSATKEPETEPTHQVTESEPKVTQPKRMSVGPSQEADEPEPHEVTTESPQVMRSKRMSIERAGKPGLVRTFSTRSSSLKSPVGTPLATPKVTGNAEGRSYLDDDEDDEEPEHRAIGVARTSDNAIRSASNSPGDSPHERNKRPGSGGYVEVPPRNFTPTSLTYRNTPSPDGKPMVPERAIERKQANRRSINGAELVLGPGVGGGGGSFSRQSPGGEVVAPYDSQGPTSAPRRQEARSVSRGSSLPALQEVESNTAQHRGKTPSIQTSRSVRTADSPRRSPTSATDTSEKRPHRLSADDSTRPADKSSSDNSSLKRGASTSSSIRKGAYPITSSGRDSSASHRSRGLSASGLSGRMSEEDRAREFDSLVKGQDTVKFTLTPESVRTTNESPVLKKTEPRKSSASSASVTVYPRTDASDKSFGTANLPNTTAPRAKGPTAASSHKPSPSRKVVTRPLARDPKIESESMRDFADFIRSTGPSPGQEKPIQPFVNISNNGQKSGNHSTSSLGRKMSTSRQSGNANNTPATRTRPNMEPRSPAGLSTGNGDLIDFIRQGPPDANHKQPRIPKNIAPFRTTVDSDTFDTMLGGHGGVESAYESRADRTTERNVAESAYGSAATQRQTAPPPPRQREESLMDFLNGMEPPGGASSAKPQPFLLSEETIAAAKARAAAGQNGSNSSNLTASRNGNGTAPPPFGSASSSSSTNKPRLQARAPAVADGRGGMGGGSRTATSDLADFLKNSGPPEPVVQTRREEVPEKKKRFWQRGKIQKGASSARLKYSPLVEFILPTASLLLAASLSLFLPIASLHRYFIMRIVSPWEAVSHLGSILLVASTVSALAATANSVDTYDYVVVGSGPGGGPLAANLARSGFKTLLLEAGDDDSAAMITNAIALTNTADTTALTWTYWVRHYDDVELTKKYRHLTWRLPDGKLWVGPGSEAPAGAEIVGIQYPRGATLGGSSIVNSALTVLPANSDWDYIKNLTGDDSWNATHMGELFIKLENNQYLPRGTPGHGFDGYLETVLGNGTVFLSSPQASAILKAMAAEAGQDPEELEGILDIDPNEVLNPNRDQVTGLTGYVNHANATWARYSSRNRVLDTLRAVDEKGNKKYPLEVRLNSYATKVLFDKPRKGSLPRASGVQYLEGKSAFQGDLRYDPTVKKTSRRVFARKEVILSGGSFGTPQLLLLSGVGPAAELKALGIPVIADRPGVGRNMQDHNEIAVIGHGAQAFDYSAAPGGPRSQCTFGASGDPCLALYLQDQGPYVQPSLTQLAFLKTNHTANDERDIAIFPGSFGFRGFWPRNTGQSWDDPPTTWGMHGVHIHGNSTAGYLKLRSADPTVTPEINFRHFNGTGAAGDIAAIKEFLAWGRRAFNRVQAPFAPYDVSWPPCAGTVGAGGSCSVAGSDEDFIRENIFGHHVIGTCSIGSSSDRNAVLDSKFRVRGVSGLRVVDASAFPRSPGAFPVAGVYILSEKASETILSGQ</sequence>